<dbReference type="PROSITE" id="PS50048">
    <property type="entry name" value="ZN2_CY6_FUNGAL_2"/>
    <property type="match status" value="1"/>
</dbReference>
<dbReference type="SUPFAM" id="SSF57701">
    <property type="entry name" value="Zn2/Cys6 DNA-binding domain"/>
    <property type="match status" value="1"/>
</dbReference>
<evidence type="ECO:0000313" key="5">
    <source>
        <dbReference type="EMBL" id="CDK28089.1"/>
    </source>
</evidence>
<gene>
    <name evidence="5" type="ORF">KUCA_T00004070001</name>
</gene>
<dbReference type="Proteomes" id="UP000019384">
    <property type="component" value="Unassembled WGS sequence"/>
</dbReference>
<dbReference type="STRING" id="1382522.W6MN73"/>
<sequence>MSAVESVMPPDEPRRKRRKYSRNGCRECKRRKLKCDEGKPSCWQCEHLNKECTYVKVIKFDKSRSFTVTNESSEGILSVNEDLTVGSGVAMSQNPSLQESSKGAAPKSRVHNSRPAMVNVPRSESSAGSPPVKQPIFLPRTSNTDQFVPEPSTFQYNSLDVDTALFNDASLLINDLNDLIYMNMPYPGGTGVAGSTQSDSSLSPASYSVHSVEELANSEYVKSLTQTLQNDFGGASAAATPIGNFNGQIGGPGMDSFYKASNAKNGFYPETYQYSHRSPAVDISTPMGPPRTPNYTTENEASSAVQLERDMDLKLRKVLAAFPKSALPKGSPDSWEYLVTLNNSISPNDLVALANYFEWSTSSSHIHYMKIFITKIHMNCLPFTTSFLHNSFINCFLLQAKRSPHLLFAMLAMAARYEYYQCTHADQDPNMLLKNRKEAKFHNKIRSYYLSSCLKALDSILDDKEQILQNVESLLLTILILASDYSASRGSQWRAHLRGAKDLLIKYCRFKPMILDLAIAKVWFYSMESLAGLTVPSGGTIHGFDELGEFLEMGAYGSVGHTLRYYGIAIDGHHVGELGAYIDNSSRPNTAYNIYLGFNDDVIDIIRELILVIESTRWIEENKKDPTAIPHPFVKERINSKGQATSTHILNIMQLILKARSFEIVTNVSPYRVPLTSNCHPHFNGPKNAHVPPSLLLHRTHPKMRSENESENWFSWYDLSQQLYIDASYLRLLVSKNTFGHSIDNPLVQDVVTRMLEGLSSMVKFDNEAISKADETRLNAHYNGKEQLDSSPFTECGDKTNGTPSADAQDLEKDDKHDEDSSLSEDEPMSPSVKLEEGPTKSGVEFMAGEEMDDEEDESKLNIVKEASLSSHPNRNKMLNFDKYMYYQFDNRIIMIHWPLFVCGLCCVKAQDKAIIECCFKAFIRLGVGSGEITLRKLKKLWRQQKKGLVKRTHDVFVDDKDSLPFT</sequence>
<reference evidence="5" key="1">
    <citation type="submission" date="2013-12" db="EMBL/GenBank/DDBJ databases">
        <authorList>
            <person name="Genoscope - CEA"/>
        </authorList>
    </citation>
    <scope>NUCLEOTIDE SEQUENCE</scope>
    <source>
        <strain evidence="5">CBS 1993</strain>
    </source>
</reference>
<dbReference type="Pfam" id="PF00172">
    <property type="entry name" value="Zn_clus"/>
    <property type="match status" value="1"/>
</dbReference>
<name>W6MN73_9ASCO</name>
<feature type="domain" description="Zn(2)-C6 fungal-type" evidence="4">
    <location>
        <begin position="24"/>
        <end position="54"/>
    </location>
</feature>
<dbReference type="GO" id="GO:0005634">
    <property type="term" value="C:nucleus"/>
    <property type="evidence" value="ECO:0007669"/>
    <property type="project" value="UniProtKB-SubCell"/>
</dbReference>
<evidence type="ECO:0000256" key="1">
    <source>
        <dbReference type="ARBA" id="ARBA00004123"/>
    </source>
</evidence>
<feature type="compositionally biased region" description="Basic and acidic residues" evidence="3">
    <location>
        <begin position="810"/>
        <end position="820"/>
    </location>
</feature>
<evidence type="ECO:0000256" key="3">
    <source>
        <dbReference type="SAM" id="MobiDB-lite"/>
    </source>
</evidence>
<dbReference type="InterPro" id="IPR001138">
    <property type="entry name" value="Zn2Cys6_DnaBD"/>
</dbReference>
<protein>
    <recommendedName>
        <fullName evidence="4">Zn(2)-C6 fungal-type domain-containing protein</fullName>
    </recommendedName>
</protein>
<dbReference type="EMBL" id="HG793129">
    <property type="protein sequence ID" value="CDK28089.1"/>
    <property type="molecule type" value="Genomic_DNA"/>
</dbReference>
<keyword evidence="6" id="KW-1185">Reference proteome</keyword>
<keyword evidence="2" id="KW-0539">Nucleus</keyword>
<dbReference type="Gene3D" id="4.10.240.10">
    <property type="entry name" value="Zn(2)-C6 fungal-type DNA-binding domain"/>
    <property type="match status" value="1"/>
</dbReference>
<dbReference type="AlphaFoldDB" id="W6MN73"/>
<dbReference type="GO" id="GO:0008270">
    <property type="term" value="F:zinc ion binding"/>
    <property type="evidence" value="ECO:0007669"/>
    <property type="project" value="InterPro"/>
</dbReference>
<dbReference type="GO" id="GO:0000981">
    <property type="term" value="F:DNA-binding transcription factor activity, RNA polymerase II-specific"/>
    <property type="evidence" value="ECO:0007669"/>
    <property type="project" value="InterPro"/>
</dbReference>
<evidence type="ECO:0000259" key="4">
    <source>
        <dbReference type="PROSITE" id="PS50048"/>
    </source>
</evidence>
<feature type="region of interest" description="Disordered" evidence="3">
    <location>
        <begin position="782"/>
        <end position="842"/>
    </location>
</feature>
<organism evidence="5 6">
    <name type="scientific">Kuraishia capsulata CBS 1993</name>
    <dbReference type="NCBI Taxonomy" id="1382522"/>
    <lineage>
        <taxon>Eukaryota</taxon>
        <taxon>Fungi</taxon>
        <taxon>Dikarya</taxon>
        <taxon>Ascomycota</taxon>
        <taxon>Saccharomycotina</taxon>
        <taxon>Pichiomycetes</taxon>
        <taxon>Pichiales</taxon>
        <taxon>Pichiaceae</taxon>
        <taxon>Kuraishia</taxon>
    </lineage>
</organism>
<dbReference type="GO" id="GO:0000976">
    <property type="term" value="F:transcription cis-regulatory region binding"/>
    <property type="evidence" value="ECO:0007669"/>
    <property type="project" value="TreeGrafter"/>
</dbReference>
<proteinExistence type="predicted"/>
<feature type="region of interest" description="Disordered" evidence="3">
    <location>
        <begin position="1"/>
        <end position="23"/>
    </location>
</feature>
<dbReference type="InterPro" id="IPR036864">
    <property type="entry name" value="Zn2-C6_fun-type_DNA-bd_sf"/>
</dbReference>
<feature type="region of interest" description="Disordered" evidence="3">
    <location>
        <begin position="89"/>
        <end position="114"/>
    </location>
</feature>
<dbReference type="InterPro" id="IPR021858">
    <property type="entry name" value="Fun_TF"/>
</dbReference>
<dbReference type="RefSeq" id="XP_022460080.1">
    <property type="nucleotide sequence ID" value="XM_022600767.1"/>
</dbReference>
<dbReference type="PANTHER" id="PTHR37534:SF49">
    <property type="entry name" value="LYSINE BIOSYNTHESIS REGULATORY PROTEIN LYS14"/>
    <property type="match status" value="1"/>
</dbReference>
<dbReference type="CDD" id="cd00067">
    <property type="entry name" value="GAL4"/>
    <property type="match status" value="1"/>
</dbReference>
<reference evidence="5" key="2">
    <citation type="submission" date="2014-02" db="EMBL/GenBank/DDBJ databases">
        <title>Complete DNA sequence of /Kuraishia capsulata/ illustrates novel genomic features among budding yeasts (/Saccharomycotina/).</title>
        <authorList>
            <person name="Morales L."/>
            <person name="Noel B."/>
            <person name="Porcel B."/>
            <person name="Marcet-Houben M."/>
            <person name="Hullo M-F."/>
            <person name="Sacerdot C."/>
            <person name="Tekaia F."/>
            <person name="Leh-Louis V."/>
            <person name="Despons L."/>
            <person name="Khanna V."/>
            <person name="Aury J-M."/>
            <person name="Barbe V."/>
            <person name="Couloux A."/>
            <person name="Labadie K."/>
            <person name="Pelletier E."/>
            <person name="Souciet J-L."/>
            <person name="Boekhout T."/>
            <person name="Gabaldon T."/>
            <person name="Wincker P."/>
            <person name="Dujon B."/>
        </authorList>
    </citation>
    <scope>NUCLEOTIDE SEQUENCE</scope>
    <source>
        <strain evidence="5">CBS 1993</strain>
    </source>
</reference>
<dbReference type="HOGENOM" id="CLU_293740_0_0_1"/>
<dbReference type="SMART" id="SM00066">
    <property type="entry name" value="GAL4"/>
    <property type="match status" value="1"/>
</dbReference>
<feature type="compositionally biased region" description="Polar residues" evidence="3">
    <location>
        <begin position="90"/>
        <end position="101"/>
    </location>
</feature>
<dbReference type="GeneID" id="34521468"/>
<dbReference type="Pfam" id="PF11951">
    <property type="entry name" value="Fungal_trans_2"/>
    <property type="match status" value="2"/>
</dbReference>
<evidence type="ECO:0000313" key="6">
    <source>
        <dbReference type="Proteomes" id="UP000019384"/>
    </source>
</evidence>
<dbReference type="PROSITE" id="PS00463">
    <property type="entry name" value="ZN2_CY6_FUNGAL_1"/>
    <property type="match status" value="1"/>
</dbReference>
<dbReference type="GO" id="GO:0045944">
    <property type="term" value="P:positive regulation of transcription by RNA polymerase II"/>
    <property type="evidence" value="ECO:0007669"/>
    <property type="project" value="TreeGrafter"/>
</dbReference>
<comment type="subcellular location">
    <subcellularLocation>
        <location evidence="1">Nucleus</location>
    </subcellularLocation>
</comment>
<evidence type="ECO:0000256" key="2">
    <source>
        <dbReference type="ARBA" id="ARBA00023242"/>
    </source>
</evidence>
<dbReference type="PANTHER" id="PTHR37534">
    <property type="entry name" value="TRANSCRIPTIONAL ACTIVATOR PROTEIN UGA3"/>
    <property type="match status" value="1"/>
</dbReference>
<dbReference type="OrthoDB" id="416217at2759"/>
<accession>W6MN73</accession>